<evidence type="ECO:0000313" key="5">
    <source>
        <dbReference type="EMBL" id="CFY12604.1"/>
    </source>
</evidence>
<protein>
    <submittedName>
        <fullName evidence="5">PAS domain</fullName>
    </submittedName>
</protein>
<dbReference type="PROSITE" id="PS01124">
    <property type="entry name" value="HTH_ARAC_FAMILY_2"/>
    <property type="match status" value="1"/>
</dbReference>
<dbReference type="Gene3D" id="3.30.450.20">
    <property type="entry name" value="PAS domain"/>
    <property type="match status" value="1"/>
</dbReference>
<dbReference type="PANTHER" id="PTHR43280">
    <property type="entry name" value="ARAC-FAMILY TRANSCRIPTIONAL REGULATOR"/>
    <property type="match status" value="1"/>
</dbReference>
<dbReference type="AlphaFoldDB" id="A0A0E4GCG2"/>
<dbReference type="SUPFAM" id="SSF55785">
    <property type="entry name" value="PYP-like sensor domain (PAS domain)"/>
    <property type="match status" value="1"/>
</dbReference>
<sequence length="331" mass="38863">MGMEYMTVKEAGEKWGLGIRIVTLYCTEGRIDGAVKKGNLWLIPEDAVKPEDRRRKKAPIQEEKVPVVSEDIYGLYEQRKREDLWPFESLYENKELFAQIVKEFPYPMHICAPDGTMLLANEEYLKFAKISNPERLYKKHNILMNPALERWGVKDFVVRAFQGEAVHVYDIKVPYQEIIERLGDHNELASESLFHNITALPIRDSNKQLMFIVFIFITSRSYQDREEIIKGKEYIDDHWKEEFNIDKLAGIVNMSRYHYTRLFKQHTGMTPYNYYQEVKIGKLKEKLCDINLSITQAFEECGVDYNGKLAKKFKDKLGMAPSQYRATMTQK</sequence>
<dbReference type="PANTHER" id="PTHR43280:SF2">
    <property type="entry name" value="HTH-TYPE TRANSCRIPTIONAL REGULATOR EXSA"/>
    <property type="match status" value="1"/>
</dbReference>
<dbReference type="STRING" id="690567.2825"/>
<dbReference type="InterPro" id="IPR035965">
    <property type="entry name" value="PAS-like_dom_sf"/>
</dbReference>
<evidence type="ECO:0000313" key="6">
    <source>
        <dbReference type="Proteomes" id="UP000045545"/>
    </source>
</evidence>
<dbReference type="Proteomes" id="UP000045545">
    <property type="component" value="Unassembled WGS sequence"/>
</dbReference>
<name>A0A0E4GCG2_9FIRM</name>
<gene>
    <name evidence="5" type="ORF">2825</name>
</gene>
<dbReference type="SMART" id="SM00342">
    <property type="entry name" value="HTH_ARAC"/>
    <property type="match status" value="1"/>
</dbReference>
<dbReference type="EMBL" id="CGIH01000053">
    <property type="protein sequence ID" value="CFY12604.1"/>
    <property type="molecule type" value="Genomic_DNA"/>
</dbReference>
<dbReference type="Pfam" id="PF12833">
    <property type="entry name" value="HTH_18"/>
    <property type="match status" value="1"/>
</dbReference>
<dbReference type="InterPro" id="IPR018060">
    <property type="entry name" value="HTH_AraC"/>
</dbReference>
<evidence type="ECO:0000256" key="1">
    <source>
        <dbReference type="ARBA" id="ARBA00023015"/>
    </source>
</evidence>
<feature type="domain" description="HTH araC/xylS-type" evidence="4">
    <location>
        <begin position="229"/>
        <end position="327"/>
    </location>
</feature>
<reference evidence="5 6" key="1">
    <citation type="submission" date="2015-03" db="EMBL/GenBank/DDBJ databases">
        <authorList>
            <person name="Murphy D."/>
        </authorList>
    </citation>
    <scope>NUCLEOTIDE SEQUENCE [LARGE SCALE GENOMIC DNA]</scope>
    <source>
        <strain evidence="5 6">OL-4</strain>
    </source>
</reference>
<evidence type="ECO:0000256" key="3">
    <source>
        <dbReference type="ARBA" id="ARBA00023163"/>
    </source>
</evidence>
<keyword evidence="2" id="KW-0238">DNA-binding</keyword>
<keyword evidence="1" id="KW-0805">Transcription regulation</keyword>
<dbReference type="GO" id="GO:0043565">
    <property type="term" value="F:sequence-specific DNA binding"/>
    <property type="evidence" value="ECO:0007669"/>
    <property type="project" value="InterPro"/>
</dbReference>
<evidence type="ECO:0000259" key="4">
    <source>
        <dbReference type="PROSITE" id="PS01124"/>
    </source>
</evidence>
<dbReference type="InterPro" id="IPR009057">
    <property type="entry name" value="Homeodomain-like_sf"/>
</dbReference>
<proteinExistence type="predicted"/>
<organism evidence="5 6">
    <name type="scientific">Syntrophomonas zehnderi OL-4</name>
    <dbReference type="NCBI Taxonomy" id="690567"/>
    <lineage>
        <taxon>Bacteria</taxon>
        <taxon>Bacillati</taxon>
        <taxon>Bacillota</taxon>
        <taxon>Clostridia</taxon>
        <taxon>Eubacteriales</taxon>
        <taxon>Syntrophomonadaceae</taxon>
        <taxon>Syntrophomonas</taxon>
    </lineage>
</organism>
<dbReference type="GO" id="GO:0003700">
    <property type="term" value="F:DNA-binding transcription factor activity"/>
    <property type="evidence" value="ECO:0007669"/>
    <property type="project" value="InterPro"/>
</dbReference>
<dbReference type="SUPFAM" id="SSF46689">
    <property type="entry name" value="Homeodomain-like"/>
    <property type="match status" value="1"/>
</dbReference>
<evidence type="ECO:0000256" key="2">
    <source>
        <dbReference type="ARBA" id="ARBA00023125"/>
    </source>
</evidence>
<accession>A0A0E4GCG2</accession>
<dbReference type="Gene3D" id="1.10.10.60">
    <property type="entry name" value="Homeodomain-like"/>
    <property type="match status" value="2"/>
</dbReference>
<keyword evidence="3" id="KW-0804">Transcription</keyword>
<keyword evidence="6" id="KW-1185">Reference proteome</keyword>